<evidence type="ECO:0000313" key="2">
    <source>
        <dbReference type="Proteomes" id="UP000623010"/>
    </source>
</evidence>
<dbReference type="Pfam" id="PF07661">
    <property type="entry name" value="MORN_2"/>
    <property type="match status" value="2"/>
</dbReference>
<protein>
    <recommendedName>
        <fullName evidence="3">MORN repeat variant</fullName>
    </recommendedName>
</protein>
<name>A0A918R119_9ACTN</name>
<keyword evidence="2" id="KW-1185">Reference proteome</keyword>
<proteinExistence type="predicted"/>
<dbReference type="Gene3D" id="3.90.930.1">
    <property type="match status" value="1"/>
</dbReference>
<dbReference type="InterPro" id="IPR011652">
    <property type="entry name" value="MORN_2"/>
</dbReference>
<dbReference type="AlphaFoldDB" id="A0A918R119"/>
<accession>A0A918R119</accession>
<reference evidence="1" key="2">
    <citation type="submission" date="2020-09" db="EMBL/GenBank/DDBJ databases">
        <authorList>
            <person name="Sun Q."/>
            <person name="Ohkuma M."/>
        </authorList>
    </citation>
    <scope>NUCLEOTIDE SEQUENCE</scope>
    <source>
        <strain evidence="1">JCM 5016</strain>
    </source>
</reference>
<evidence type="ECO:0008006" key="3">
    <source>
        <dbReference type="Google" id="ProtNLM"/>
    </source>
</evidence>
<comment type="caution">
    <text evidence="1">The sequence shown here is derived from an EMBL/GenBank/DDBJ whole genome shotgun (WGS) entry which is preliminary data.</text>
</comment>
<reference evidence="1" key="1">
    <citation type="journal article" date="2014" name="Int. J. Syst. Evol. Microbiol.">
        <title>Complete genome sequence of Corynebacterium casei LMG S-19264T (=DSM 44701T), isolated from a smear-ripened cheese.</title>
        <authorList>
            <consortium name="US DOE Joint Genome Institute (JGI-PGF)"/>
            <person name="Walter F."/>
            <person name="Albersmeier A."/>
            <person name="Kalinowski J."/>
            <person name="Ruckert C."/>
        </authorList>
    </citation>
    <scope>NUCLEOTIDE SEQUENCE</scope>
    <source>
        <strain evidence="1">JCM 5016</strain>
    </source>
</reference>
<sequence length="119" mass="13833">MRRINVGDPEVDIDYDHRLLYADEPFTGEAEEYLNGHRVSLAMYKDGYPDGPYREWYEDGVLRAEGVMRMGLVSGEFKRWHPNGVLAAKQVFAENGMTLLEDRTWDEHGRPTRTWRKGA</sequence>
<dbReference type="RefSeq" id="WP_190056819.1">
    <property type="nucleotide sequence ID" value="NZ_BMWH01000004.1"/>
</dbReference>
<organism evidence="1 2">
    <name type="scientific">Streptomyces echinoruber</name>
    <dbReference type="NCBI Taxonomy" id="68898"/>
    <lineage>
        <taxon>Bacteria</taxon>
        <taxon>Bacillati</taxon>
        <taxon>Actinomycetota</taxon>
        <taxon>Actinomycetes</taxon>
        <taxon>Kitasatosporales</taxon>
        <taxon>Streptomycetaceae</taxon>
        <taxon>Streptomyces</taxon>
    </lineage>
</organism>
<dbReference type="Proteomes" id="UP000623010">
    <property type="component" value="Unassembled WGS sequence"/>
</dbReference>
<dbReference type="EMBL" id="BMWH01000004">
    <property type="protein sequence ID" value="GGZ80762.1"/>
    <property type="molecule type" value="Genomic_DNA"/>
</dbReference>
<gene>
    <name evidence="1" type="ORF">GCM10010389_18290</name>
</gene>
<evidence type="ECO:0000313" key="1">
    <source>
        <dbReference type="EMBL" id="GGZ80762.1"/>
    </source>
</evidence>
<dbReference type="SUPFAM" id="SSF82185">
    <property type="entry name" value="Histone H3 K4-specific methyltransferase SET7/9 N-terminal domain"/>
    <property type="match status" value="1"/>
</dbReference>